<dbReference type="Proteomes" id="UP001303115">
    <property type="component" value="Unassembled WGS sequence"/>
</dbReference>
<dbReference type="AlphaFoldDB" id="A0AAN6SLM4"/>
<reference evidence="4" key="1">
    <citation type="journal article" date="2023" name="Mol. Phylogenet. Evol.">
        <title>Genome-scale phylogeny and comparative genomics of the fungal order Sordariales.</title>
        <authorList>
            <person name="Hensen N."/>
            <person name="Bonometti L."/>
            <person name="Westerberg I."/>
            <person name="Brannstrom I.O."/>
            <person name="Guillou S."/>
            <person name="Cros-Aarteil S."/>
            <person name="Calhoun S."/>
            <person name="Haridas S."/>
            <person name="Kuo A."/>
            <person name="Mondo S."/>
            <person name="Pangilinan J."/>
            <person name="Riley R."/>
            <person name="LaButti K."/>
            <person name="Andreopoulos B."/>
            <person name="Lipzen A."/>
            <person name="Chen C."/>
            <person name="Yan M."/>
            <person name="Daum C."/>
            <person name="Ng V."/>
            <person name="Clum A."/>
            <person name="Steindorff A."/>
            <person name="Ohm R.A."/>
            <person name="Martin F."/>
            <person name="Silar P."/>
            <person name="Natvig D.O."/>
            <person name="Lalanne C."/>
            <person name="Gautier V."/>
            <person name="Ament-Velasquez S.L."/>
            <person name="Kruys A."/>
            <person name="Hutchinson M.I."/>
            <person name="Powell A.J."/>
            <person name="Barry K."/>
            <person name="Miller A.N."/>
            <person name="Grigoriev I.V."/>
            <person name="Debuchy R."/>
            <person name="Gladieux P."/>
            <person name="Hiltunen Thoren M."/>
            <person name="Johannesson H."/>
        </authorList>
    </citation>
    <scope>NUCLEOTIDE SEQUENCE [LARGE SCALE GENOMIC DNA]</scope>
    <source>
        <strain evidence="4">CBS 284.82</strain>
    </source>
</reference>
<protein>
    <submittedName>
        <fullName evidence="3">Uncharacterized protein</fullName>
    </submittedName>
</protein>
<feature type="transmembrane region" description="Helical" evidence="2">
    <location>
        <begin position="73"/>
        <end position="94"/>
    </location>
</feature>
<proteinExistence type="predicted"/>
<dbReference type="EMBL" id="MU854742">
    <property type="protein sequence ID" value="KAK4031635.1"/>
    <property type="molecule type" value="Genomic_DNA"/>
</dbReference>
<keyword evidence="2" id="KW-0472">Membrane</keyword>
<sequence length="129" mass="13927">MLNLRTVQQRLGALLPEARTAGRNAFSRASQAHRPTFIPRRNVAAVPGKNPENMGGPGGQEHLPESSALRRRYAMTTMYGVLAACSILVAARVARLTSDPNAGYVLVHDSSKGELDDVKYIKASDLPKS</sequence>
<accession>A0AAN6SLM4</accession>
<keyword evidence="4" id="KW-1185">Reference proteome</keyword>
<evidence type="ECO:0000313" key="4">
    <source>
        <dbReference type="Proteomes" id="UP001303115"/>
    </source>
</evidence>
<evidence type="ECO:0000256" key="2">
    <source>
        <dbReference type="SAM" id="Phobius"/>
    </source>
</evidence>
<keyword evidence="2" id="KW-0812">Transmembrane</keyword>
<evidence type="ECO:0000313" key="3">
    <source>
        <dbReference type="EMBL" id="KAK4031635.1"/>
    </source>
</evidence>
<name>A0AAN6SLM4_9PEZI</name>
<evidence type="ECO:0000256" key="1">
    <source>
        <dbReference type="SAM" id="MobiDB-lite"/>
    </source>
</evidence>
<keyword evidence="2" id="KW-1133">Transmembrane helix</keyword>
<comment type="caution">
    <text evidence="3">The sequence shown here is derived from an EMBL/GenBank/DDBJ whole genome shotgun (WGS) entry which is preliminary data.</text>
</comment>
<feature type="region of interest" description="Disordered" evidence="1">
    <location>
        <begin position="44"/>
        <end position="68"/>
    </location>
</feature>
<gene>
    <name evidence="3" type="ORF">C8A01DRAFT_51347</name>
</gene>
<organism evidence="3 4">
    <name type="scientific">Parachaetomium inaequale</name>
    <dbReference type="NCBI Taxonomy" id="2588326"/>
    <lineage>
        <taxon>Eukaryota</taxon>
        <taxon>Fungi</taxon>
        <taxon>Dikarya</taxon>
        <taxon>Ascomycota</taxon>
        <taxon>Pezizomycotina</taxon>
        <taxon>Sordariomycetes</taxon>
        <taxon>Sordariomycetidae</taxon>
        <taxon>Sordariales</taxon>
        <taxon>Chaetomiaceae</taxon>
        <taxon>Parachaetomium</taxon>
    </lineage>
</organism>